<dbReference type="Proteomes" id="UP000243528">
    <property type="component" value="Unassembled WGS sequence"/>
</dbReference>
<dbReference type="RefSeq" id="WP_106537892.1">
    <property type="nucleotide sequence ID" value="NZ_PYGE01000009.1"/>
</dbReference>
<name>A0A2P8E084_9ACTN</name>
<sequence>MNLNSVMDEIGARLDTITGLKVWPYPADSITPPAAIVAYPDTLTFDETYGRGMDRLTLPVVLVVGRQSDRASRDHLAAYANGFGARSIKQTVEAGTYTAMDTVRVMSAEFDVIRISNVDYVAATFDLDITGQGSS</sequence>
<keyword evidence="2" id="KW-1185">Reference proteome</keyword>
<gene>
    <name evidence="1" type="ORF">CLV30_109190</name>
</gene>
<dbReference type="OrthoDB" id="3695298at2"/>
<protein>
    <recommendedName>
        <fullName evidence="3">Tail terminator</fullName>
    </recommendedName>
</protein>
<organism evidence="1 2">
    <name type="scientific">Haloactinopolyspora alba</name>
    <dbReference type="NCBI Taxonomy" id="648780"/>
    <lineage>
        <taxon>Bacteria</taxon>
        <taxon>Bacillati</taxon>
        <taxon>Actinomycetota</taxon>
        <taxon>Actinomycetes</taxon>
        <taxon>Jiangellales</taxon>
        <taxon>Jiangellaceae</taxon>
        <taxon>Haloactinopolyspora</taxon>
    </lineage>
</organism>
<proteinExistence type="predicted"/>
<evidence type="ECO:0000313" key="1">
    <source>
        <dbReference type="EMBL" id="PSL02882.1"/>
    </source>
</evidence>
<accession>A0A2P8E084</accession>
<evidence type="ECO:0008006" key="3">
    <source>
        <dbReference type="Google" id="ProtNLM"/>
    </source>
</evidence>
<dbReference type="AlphaFoldDB" id="A0A2P8E084"/>
<dbReference type="EMBL" id="PYGE01000009">
    <property type="protein sequence ID" value="PSL02882.1"/>
    <property type="molecule type" value="Genomic_DNA"/>
</dbReference>
<evidence type="ECO:0000313" key="2">
    <source>
        <dbReference type="Proteomes" id="UP000243528"/>
    </source>
</evidence>
<comment type="caution">
    <text evidence="1">The sequence shown here is derived from an EMBL/GenBank/DDBJ whole genome shotgun (WGS) entry which is preliminary data.</text>
</comment>
<reference evidence="1 2" key="1">
    <citation type="submission" date="2018-03" db="EMBL/GenBank/DDBJ databases">
        <title>Genomic Encyclopedia of Archaeal and Bacterial Type Strains, Phase II (KMG-II): from individual species to whole genera.</title>
        <authorList>
            <person name="Goeker M."/>
        </authorList>
    </citation>
    <scope>NUCLEOTIDE SEQUENCE [LARGE SCALE GENOMIC DNA]</scope>
    <source>
        <strain evidence="1 2">DSM 45211</strain>
    </source>
</reference>